<evidence type="ECO:0000259" key="1">
    <source>
        <dbReference type="Pfam" id="PF00578"/>
    </source>
</evidence>
<dbReference type="GO" id="GO:0016491">
    <property type="term" value="F:oxidoreductase activity"/>
    <property type="evidence" value="ECO:0007669"/>
    <property type="project" value="InterPro"/>
</dbReference>
<dbReference type="EMBL" id="UINC01006660">
    <property type="protein sequence ID" value="SVA28881.1"/>
    <property type="molecule type" value="Genomic_DNA"/>
</dbReference>
<reference evidence="2" key="1">
    <citation type="submission" date="2018-05" db="EMBL/GenBank/DDBJ databases">
        <authorList>
            <person name="Lanie J.A."/>
            <person name="Ng W.-L."/>
            <person name="Kazmierczak K.M."/>
            <person name="Andrzejewski T.M."/>
            <person name="Davidsen T.M."/>
            <person name="Wayne K.J."/>
            <person name="Tettelin H."/>
            <person name="Glass J.I."/>
            <person name="Rusch D."/>
            <person name="Podicherti R."/>
            <person name="Tsui H.-C.T."/>
            <person name="Winkler M.E."/>
        </authorList>
    </citation>
    <scope>NUCLEOTIDE SEQUENCE</scope>
</reference>
<feature type="domain" description="Alkyl hydroperoxide reductase subunit C/ Thiol specific antioxidant" evidence="1">
    <location>
        <begin position="4"/>
        <end position="47"/>
    </location>
</feature>
<dbReference type="Gene3D" id="3.40.30.10">
    <property type="entry name" value="Glutaredoxin"/>
    <property type="match status" value="1"/>
</dbReference>
<organism evidence="2">
    <name type="scientific">marine metagenome</name>
    <dbReference type="NCBI Taxonomy" id="408172"/>
    <lineage>
        <taxon>unclassified sequences</taxon>
        <taxon>metagenomes</taxon>
        <taxon>ecological metagenomes</taxon>
    </lineage>
</organism>
<dbReference type="InterPro" id="IPR000866">
    <property type="entry name" value="AhpC/TSA"/>
</dbReference>
<evidence type="ECO:0000313" key="2">
    <source>
        <dbReference type="EMBL" id="SVA28881.1"/>
    </source>
</evidence>
<dbReference type="GO" id="GO:0016209">
    <property type="term" value="F:antioxidant activity"/>
    <property type="evidence" value="ECO:0007669"/>
    <property type="project" value="InterPro"/>
</dbReference>
<dbReference type="Pfam" id="PF00578">
    <property type="entry name" value="AhpC-TSA"/>
    <property type="match status" value="1"/>
</dbReference>
<protein>
    <recommendedName>
        <fullName evidence="1">Alkyl hydroperoxide reductase subunit C/ Thiol specific antioxidant domain-containing protein</fullName>
    </recommendedName>
</protein>
<dbReference type="SUPFAM" id="SSF52833">
    <property type="entry name" value="Thioredoxin-like"/>
    <property type="match status" value="1"/>
</dbReference>
<sequence length="69" mass="7792">MGSIPYPILSDFYPHGRMSIDYGVFNEETGVPKRAIVIIDKEGIVRFSETYKSAMDLNPDDILAEVKKL</sequence>
<gene>
    <name evidence="2" type="ORF">METZ01_LOCUS81735</name>
</gene>
<name>A0A381UMA4_9ZZZZ</name>
<dbReference type="AlphaFoldDB" id="A0A381UMA4"/>
<dbReference type="InterPro" id="IPR036249">
    <property type="entry name" value="Thioredoxin-like_sf"/>
</dbReference>
<proteinExistence type="predicted"/>
<accession>A0A381UMA4</accession>